<dbReference type="STRING" id="131310.A0A0N4Z123"/>
<dbReference type="InterPro" id="IPR002223">
    <property type="entry name" value="Kunitz_BPTI"/>
</dbReference>
<keyword evidence="3" id="KW-1015">Disulfide bond</keyword>
<dbReference type="CDD" id="cd00109">
    <property type="entry name" value="Kunitz-type"/>
    <property type="match status" value="2"/>
</dbReference>
<dbReference type="SMART" id="SM00131">
    <property type="entry name" value="KU"/>
    <property type="match status" value="2"/>
</dbReference>
<evidence type="ECO:0000256" key="1">
    <source>
        <dbReference type="ARBA" id="ARBA00022690"/>
    </source>
</evidence>
<organism evidence="7 8">
    <name type="scientific">Parastrongyloides trichosuri</name>
    <name type="common">Possum-specific nematode worm</name>
    <dbReference type="NCBI Taxonomy" id="131310"/>
    <lineage>
        <taxon>Eukaryota</taxon>
        <taxon>Metazoa</taxon>
        <taxon>Ecdysozoa</taxon>
        <taxon>Nematoda</taxon>
        <taxon>Chromadorea</taxon>
        <taxon>Rhabditida</taxon>
        <taxon>Tylenchina</taxon>
        <taxon>Panagrolaimomorpha</taxon>
        <taxon>Strongyloidoidea</taxon>
        <taxon>Strongyloididae</taxon>
        <taxon>Parastrongyloides</taxon>
    </lineage>
</organism>
<feature type="signal peptide" evidence="5">
    <location>
        <begin position="1"/>
        <end position="20"/>
    </location>
</feature>
<evidence type="ECO:0000256" key="2">
    <source>
        <dbReference type="ARBA" id="ARBA00022900"/>
    </source>
</evidence>
<dbReference type="PROSITE" id="PS50279">
    <property type="entry name" value="BPTI_KUNITZ_2"/>
    <property type="match status" value="2"/>
</dbReference>
<feature type="region of interest" description="Disordered" evidence="4">
    <location>
        <begin position="239"/>
        <end position="294"/>
    </location>
</feature>
<evidence type="ECO:0000256" key="4">
    <source>
        <dbReference type="SAM" id="MobiDB-lite"/>
    </source>
</evidence>
<evidence type="ECO:0000259" key="6">
    <source>
        <dbReference type="PROSITE" id="PS50279"/>
    </source>
</evidence>
<dbReference type="InterPro" id="IPR036880">
    <property type="entry name" value="Kunitz_BPTI_sf"/>
</dbReference>
<dbReference type="InterPro" id="IPR050098">
    <property type="entry name" value="TFPI/VKTCI-like"/>
</dbReference>
<feature type="region of interest" description="Disordered" evidence="4">
    <location>
        <begin position="160"/>
        <end position="197"/>
    </location>
</feature>
<feature type="region of interest" description="Disordered" evidence="4">
    <location>
        <begin position="625"/>
        <end position="658"/>
    </location>
</feature>
<keyword evidence="7" id="KW-1185">Reference proteome</keyword>
<dbReference type="Proteomes" id="UP000038045">
    <property type="component" value="Unplaced"/>
</dbReference>
<dbReference type="Pfam" id="PF00014">
    <property type="entry name" value="Kunitz_BPTI"/>
    <property type="match status" value="2"/>
</dbReference>
<reference evidence="8" key="1">
    <citation type="submission" date="2017-02" db="UniProtKB">
        <authorList>
            <consortium name="WormBaseParasite"/>
        </authorList>
    </citation>
    <scope>IDENTIFICATION</scope>
</reference>
<evidence type="ECO:0000313" key="7">
    <source>
        <dbReference type="Proteomes" id="UP000038045"/>
    </source>
</evidence>
<evidence type="ECO:0000256" key="5">
    <source>
        <dbReference type="SAM" id="SignalP"/>
    </source>
</evidence>
<keyword evidence="1" id="KW-0646">Protease inhibitor</keyword>
<feature type="domain" description="BPTI/Kunitz inhibitor" evidence="6">
    <location>
        <begin position="96"/>
        <end position="146"/>
    </location>
</feature>
<dbReference type="WBParaSite" id="PTRK_0000040000.1">
    <property type="protein sequence ID" value="PTRK_0000040000.1"/>
    <property type="gene ID" value="PTRK_0000040000"/>
</dbReference>
<dbReference type="PRINTS" id="PR00759">
    <property type="entry name" value="BASICPTASE"/>
</dbReference>
<proteinExistence type="predicted"/>
<dbReference type="FunFam" id="4.10.410.10:FF:000020">
    <property type="entry name" value="Collagen, type VI, alpha 3"/>
    <property type="match status" value="1"/>
</dbReference>
<evidence type="ECO:0000313" key="8">
    <source>
        <dbReference type="WBParaSite" id="PTRK_0000040000.1"/>
    </source>
</evidence>
<dbReference type="GO" id="GO:0005615">
    <property type="term" value="C:extracellular space"/>
    <property type="evidence" value="ECO:0007669"/>
    <property type="project" value="TreeGrafter"/>
</dbReference>
<feature type="domain" description="BPTI/Kunitz inhibitor" evidence="6">
    <location>
        <begin position="30"/>
        <end position="81"/>
    </location>
</feature>
<evidence type="ECO:0000256" key="3">
    <source>
        <dbReference type="ARBA" id="ARBA00023157"/>
    </source>
</evidence>
<sequence>MMGSILYIISLLIFISIANGAQYDSHNEKCNLYPERGNCHQAFQMKWYYHPFSGKCKKFFYSGCDGNENRFDTEEDCLSQCTYGRVGEDIKNYQRCHEPYDKGDCWGDFERWYFDSNKGECICTSYSGCGGSANKFYSFNHCMEICGDFSKSHYQKNYYERSEHGQRHRQRIGDISQQSGGRQPVSQPYAEELQKQQLDSQIDPRYGQYLRGQQAGSQTDPRYGIHPSDPRYEEYIRRQQAESRYDEQSASQHQTDPRYQIHPSDPRYEEYMRSQHGELVRPSSQSKLKDPRYLQQQKEYEERLREYNRQKEEFLMRQAQEQRGTQQQVVPRNLANDMDRDNVLTVDDVMPHDPHPWHQVEPEFPTRRRWVRKFHKRSHNNDLEKEADVKKRNTRSTYRQETKNLINHKESSYSSYYDSRDYGRKYWANDGYPIRNGKETFVAYAPFRRYNRFITTVERNAELPIGFEDKILRDQPLRSETDFEPINTEDITNFKLPSHLTHLPLSEKKKYWKKIVNRRYEEAKKLRNQRMKAISMYAKFLENDLKKKMRSKIKVHYVPEYKYYLVRREEYPEENNLETTALTFEKYNKDQSFNKKYITTTEKPIMNVIDNNIITTLPPAITIPTPPTTSRIYTRPSTTTTTTTTTSKPTTTTTPKPTELVWDYNSRRPLDIESTKNEYTSTVMVQSKKPKVEFSPIRQIIDLDDYQPFDNTSQEDNDFEDMIITKSPETKEIPTTIITTTTEETPSINDDPIQIVFPTKKTISNDWTFDDDDDDDDVFFFKPQYKVKE</sequence>
<name>A0A0N4Z123_PARTI</name>
<dbReference type="Gene3D" id="4.10.410.10">
    <property type="entry name" value="Pancreatic trypsin inhibitor Kunitz domain"/>
    <property type="match status" value="2"/>
</dbReference>
<protein>
    <submittedName>
        <fullName evidence="8">Kunitz/Bovine pancreatic trypsin inhibitor domain protein</fullName>
    </submittedName>
</protein>
<dbReference type="InterPro" id="IPR020901">
    <property type="entry name" value="Prtase_inh_Kunz-CS"/>
</dbReference>
<keyword evidence="5" id="KW-0732">Signal</keyword>
<dbReference type="PANTHER" id="PTHR10083">
    <property type="entry name" value="KUNITZ-TYPE PROTEASE INHIBITOR-RELATED"/>
    <property type="match status" value="1"/>
</dbReference>
<dbReference type="PROSITE" id="PS00280">
    <property type="entry name" value="BPTI_KUNITZ_1"/>
    <property type="match status" value="1"/>
</dbReference>
<dbReference type="PANTHER" id="PTHR10083:SF374">
    <property type="entry name" value="BPTI_KUNITZ INHIBITOR DOMAIN-CONTAINING PROTEIN"/>
    <property type="match status" value="1"/>
</dbReference>
<keyword evidence="2" id="KW-0722">Serine protease inhibitor</keyword>
<dbReference type="SUPFAM" id="SSF57362">
    <property type="entry name" value="BPTI-like"/>
    <property type="match status" value="2"/>
</dbReference>
<feature type="chain" id="PRO_5005890939" evidence="5">
    <location>
        <begin position="21"/>
        <end position="789"/>
    </location>
</feature>
<dbReference type="GO" id="GO:0004867">
    <property type="term" value="F:serine-type endopeptidase inhibitor activity"/>
    <property type="evidence" value="ECO:0007669"/>
    <property type="project" value="UniProtKB-KW"/>
</dbReference>
<dbReference type="AlphaFoldDB" id="A0A0N4Z123"/>
<feature type="compositionally biased region" description="Polar residues" evidence="4">
    <location>
        <begin position="175"/>
        <end position="186"/>
    </location>
</feature>
<accession>A0A0N4Z123</accession>
<feature type="compositionally biased region" description="Basic and acidic residues" evidence="4">
    <location>
        <begin position="264"/>
        <end position="279"/>
    </location>
</feature>